<dbReference type="NCBIfam" id="TIGR02595">
    <property type="entry name" value="PEP_CTERM"/>
    <property type="match status" value="1"/>
</dbReference>
<keyword evidence="2" id="KW-0732">Signal</keyword>
<evidence type="ECO:0000313" key="3">
    <source>
        <dbReference type="EMBL" id="ASC69332.1"/>
    </source>
</evidence>
<name>A0A1Z3HGB2_9CYAN</name>
<evidence type="ECO:0000256" key="2">
    <source>
        <dbReference type="SAM" id="SignalP"/>
    </source>
</evidence>
<feature type="compositionally biased region" description="Acidic residues" evidence="1">
    <location>
        <begin position="265"/>
        <end position="278"/>
    </location>
</feature>
<dbReference type="AlphaFoldDB" id="A0A1Z3HGB2"/>
<proteinExistence type="predicted"/>
<dbReference type="KEGG" id="hhg:XM38_002590"/>
<dbReference type="InterPro" id="IPR013424">
    <property type="entry name" value="Ice-binding_C"/>
</dbReference>
<evidence type="ECO:0008006" key="5">
    <source>
        <dbReference type="Google" id="ProtNLM"/>
    </source>
</evidence>
<feature type="signal peptide" evidence="2">
    <location>
        <begin position="1"/>
        <end position="29"/>
    </location>
</feature>
<feature type="region of interest" description="Disordered" evidence="1">
    <location>
        <begin position="257"/>
        <end position="281"/>
    </location>
</feature>
<gene>
    <name evidence="3" type="ORF">XM38_002590</name>
</gene>
<feature type="chain" id="PRO_5012215918" description="PEP-CTERM protein-sorting domain-containing protein" evidence="2">
    <location>
        <begin position="30"/>
        <end position="307"/>
    </location>
</feature>
<protein>
    <recommendedName>
        <fullName evidence="5">PEP-CTERM protein-sorting domain-containing protein</fullName>
    </recommendedName>
</protein>
<evidence type="ECO:0000256" key="1">
    <source>
        <dbReference type="SAM" id="MobiDB-lite"/>
    </source>
</evidence>
<accession>A0A1Z3HGB2</accession>
<dbReference type="Proteomes" id="UP000191901">
    <property type="component" value="Chromosome"/>
</dbReference>
<dbReference type="EMBL" id="CP021983">
    <property type="protein sequence ID" value="ASC69332.1"/>
    <property type="molecule type" value="Genomic_DNA"/>
</dbReference>
<organism evidence="3 4">
    <name type="scientific">Halomicronema hongdechloris C2206</name>
    <dbReference type="NCBI Taxonomy" id="1641165"/>
    <lineage>
        <taxon>Bacteria</taxon>
        <taxon>Bacillati</taxon>
        <taxon>Cyanobacteriota</taxon>
        <taxon>Cyanophyceae</taxon>
        <taxon>Nodosilineales</taxon>
        <taxon>Nodosilineaceae</taxon>
        <taxon>Halomicronema</taxon>
    </lineage>
</organism>
<sequence>MKWASFLPAALMAGGLSVGLTLMAQPAQAFSLFFDATTGSTNNTPTGASGRVDFTFTDLDADTIGIQLDIFNTTDAITGGAGATESKFMGFGFKFQDTSLTDLGLNTDSATFTGSEYFSNLLLKDALTLADDITAVGSNSDISVVGTSAGGGKGKGKGKGGGGSQALSLGGNIDGISLDNFDLVISNKDDFKGSGSPQSALAAGQSSTVAFTLNAVLNQQNERVTASELEDVLTNAFKNGDILAAARFKDVNAGEGSDKLLGEFDPGDAEGDNNDDGATEVPEPSAIFGIAIVAGALIALKRRPAMT</sequence>
<keyword evidence="4" id="KW-1185">Reference proteome</keyword>
<dbReference type="RefSeq" id="WP_187329227.1">
    <property type="nucleotide sequence ID" value="NZ_CP021983.2"/>
</dbReference>
<reference evidence="3 4" key="1">
    <citation type="journal article" date="2016" name="Biochim. Biophys. Acta">
        <title>Characterization of red-shifted phycobilisomes isolated from the chlorophyll f-containing cyanobacterium Halomicronema hongdechloris.</title>
        <authorList>
            <person name="Li Y."/>
            <person name="Lin Y."/>
            <person name="Garvey C.J."/>
            <person name="Birch D."/>
            <person name="Corkery R.W."/>
            <person name="Loughlin P.C."/>
            <person name="Scheer H."/>
            <person name="Willows R.D."/>
            <person name="Chen M."/>
        </authorList>
    </citation>
    <scope>NUCLEOTIDE SEQUENCE [LARGE SCALE GENOMIC DNA]</scope>
    <source>
        <strain evidence="3 4">C2206</strain>
    </source>
</reference>
<evidence type="ECO:0000313" key="4">
    <source>
        <dbReference type="Proteomes" id="UP000191901"/>
    </source>
</evidence>